<dbReference type="InterPro" id="IPR022803">
    <property type="entry name" value="Ribosomal_uL5_dom_sf"/>
</dbReference>
<organism evidence="2 3">
    <name type="scientific">Halovivax cerinus</name>
    <dbReference type="NCBI Taxonomy" id="1487865"/>
    <lineage>
        <taxon>Archaea</taxon>
        <taxon>Methanobacteriati</taxon>
        <taxon>Methanobacteriota</taxon>
        <taxon>Stenosarchaea group</taxon>
        <taxon>Halobacteria</taxon>
        <taxon>Halobacteriales</taxon>
        <taxon>Natrialbaceae</taxon>
        <taxon>Halovivax</taxon>
    </lineage>
</organism>
<dbReference type="HAMAP" id="MF_01112">
    <property type="entry name" value="UPF0201"/>
    <property type="match status" value="1"/>
</dbReference>
<dbReference type="Proteomes" id="UP001595846">
    <property type="component" value="Unassembled WGS sequence"/>
</dbReference>
<evidence type="ECO:0000313" key="2">
    <source>
        <dbReference type="EMBL" id="MFC3957473.1"/>
    </source>
</evidence>
<dbReference type="SUPFAM" id="SSF55282">
    <property type="entry name" value="RL5-like"/>
    <property type="match status" value="1"/>
</dbReference>
<evidence type="ECO:0000313" key="3">
    <source>
        <dbReference type="Proteomes" id="UP001595846"/>
    </source>
</evidence>
<keyword evidence="3" id="KW-1185">Reference proteome</keyword>
<comment type="similarity">
    <text evidence="1">Belongs to the UPF0201 family.</text>
</comment>
<dbReference type="EMBL" id="JBHSAQ010000002">
    <property type="protein sequence ID" value="MFC3957473.1"/>
    <property type="molecule type" value="Genomic_DNA"/>
</dbReference>
<gene>
    <name evidence="2" type="ORF">ACFOUR_03665</name>
</gene>
<comment type="caution">
    <text evidence="2">The sequence shown here is derived from an EMBL/GenBank/DDBJ whole genome shotgun (WGS) entry which is preliminary data.</text>
</comment>
<dbReference type="AlphaFoldDB" id="A0ABD5NLA9"/>
<protein>
    <recommendedName>
        <fullName evidence="1">UPF0201 protein ACFOUR_03665</fullName>
    </recommendedName>
</protein>
<dbReference type="Gene3D" id="3.30.1440.10">
    <property type="match status" value="1"/>
</dbReference>
<evidence type="ECO:0000256" key="1">
    <source>
        <dbReference type="HAMAP-Rule" id="MF_01112"/>
    </source>
</evidence>
<dbReference type="PANTHER" id="PTHR39652:SF1">
    <property type="entry name" value="UPF0201 PROTEIN TK1335"/>
    <property type="match status" value="1"/>
</dbReference>
<dbReference type="GeneID" id="73902835"/>
<proteinExistence type="inferred from homology"/>
<accession>A0ABD5NLA9</accession>
<name>A0ABD5NLA9_9EURY</name>
<dbReference type="PANTHER" id="PTHR39652">
    <property type="entry name" value="UPF0201 PROTEIN TK1335"/>
    <property type="match status" value="1"/>
</dbReference>
<sequence>MSANHDGESTSGDGEAAIYRVDVEITAPVFDTEVTDRVREAVTTIFPEADVEARHGEIVGRAHSLDHLSELLHRQEILDTARNEFFAGREGDAFSFALKKQPALGGRATFSVGEPDELGEIDVRVTVDEPTVETFVDHVAPRTEDGRPVES</sequence>
<dbReference type="InterPro" id="IPR002739">
    <property type="entry name" value="PAB1135-like"/>
</dbReference>
<reference evidence="2 3" key="1">
    <citation type="journal article" date="2019" name="Int. J. Syst. Evol. Microbiol.">
        <title>The Global Catalogue of Microorganisms (GCM) 10K type strain sequencing project: providing services to taxonomists for standard genome sequencing and annotation.</title>
        <authorList>
            <consortium name="The Broad Institute Genomics Platform"/>
            <consortium name="The Broad Institute Genome Sequencing Center for Infectious Disease"/>
            <person name="Wu L."/>
            <person name="Ma J."/>
        </authorList>
    </citation>
    <scope>NUCLEOTIDE SEQUENCE [LARGE SCALE GENOMIC DNA]</scope>
    <source>
        <strain evidence="2 3">IBRC-M 10256</strain>
    </source>
</reference>
<dbReference type="RefSeq" id="WP_256533701.1">
    <property type="nucleotide sequence ID" value="NZ_CP101824.1"/>
</dbReference>